<dbReference type="PROSITE" id="PS51746">
    <property type="entry name" value="PPM_2"/>
    <property type="match status" value="1"/>
</dbReference>
<dbReference type="EMBL" id="FMUH01000002">
    <property type="protein sequence ID" value="SCX44512.1"/>
    <property type="molecule type" value="Genomic_DNA"/>
</dbReference>
<dbReference type="SMART" id="SM00332">
    <property type="entry name" value="PP2Cc"/>
    <property type="match status" value="1"/>
</dbReference>
<evidence type="ECO:0000259" key="1">
    <source>
        <dbReference type="PROSITE" id="PS51746"/>
    </source>
</evidence>
<evidence type="ECO:0000313" key="2">
    <source>
        <dbReference type="EMBL" id="SCX44512.1"/>
    </source>
</evidence>
<dbReference type="SUPFAM" id="SSF81606">
    <property type="entry name" value="PP2C-like"/>
    <property type="match status" value="1"/>
</dbReference>
<reference evidence="3" key="1">
    <citation type="submission" date="2016-10" db="EMBL/GenBank/DDBJ databases">
        <authorList>
            <person name="Varghese N."/>
            <person name="Submissions S."/>
        </authorList>
    </citation>
    <scope>NUCLEOTIDE SEQUENCE [LARGE SCALE GENOMIC DNA]</scope>
    <source>
        <strain evidence="3">DSM 45722</strain>
    </source>
</reference>
<dbReference type="Pfam" id="PF13672">
    <property type="entry name" value="PP2C_2"/>
    <property type="match status" value="1"/>
</dbReference>
<proteinExistence type="predicted"/>
<dbReference type="AlphaFoldDB" id="A0A1G4XTI3"/>
<protein>
    <submittedName>
        <fullName evidence="2">Serine/threonine protein phosphatase PrpC</fullName>
    </submittedName>
</protein>
<dbReference type="Proteomes" id="UP000198981">
    <property type="component" value="Unassembled WGS sequence"/>
</dbReference>
<dbReference type="CDD" id="cd00143">
    <property type="entry name" value="PP2Cc"/>
    <property type="match status" value="1"/>
</dbReference>
<sequence>MEPGVGVALSLHAAARSHTGPRPDNQDSGLVSPALVAVADGVGGNVGGAAASSLVISWLAPVGRGLDPEQADGGLGELVSAANERIRTAVTHRPRLEGMATTLCGIGVLGDSAVLIHIGDSRAYRWRAPELVQLTRDHTLVQALIDQGSITPEEALVHPQRSAVYAALHGGTDDVEGLEVLSVDIRPGDRLLVCSDGLSGALAPQTLAELLAAAENPDQAAATLLGAALSAPASDNVTVVVADVLDDMVDGIPPTRFRTVGAASGARDETVEVLEALWPGPATGAFRPVTAPD</sequence>
<feature type="domain" description="PPM-type phosphatase" evidence="1">
    <location>
        <begin position="10"/>
        <end position="244"/>
    </location>
</feature>
<accession>A0A1G4XTI3</accession>
<dbReference type="Gene3D" id="3.60.40.10">
    <property type="entry name" value="PPM-type phosphatase domain"/>
    <property type="match status" value="1"/>
</dbReference>
<dbReference type="STRING" id="1960309.SAMN03159343_1429"/>
<keyword evidence="3" id="KW-1185">Reference proteome</keyword>
<evidence type="ECO:0000313" key="3">
    <source>
        <dbReference type="Proteomes" id="UP000198981"/>
    </source>
</evidence>
<dbReference type="InterPro" id="IPR036457">
    <property type="entry name" value="PPM-type-like_dom_sf"/>
</dbReference>
<gene>
    <name evidence="2" type="ORF">SAMN03159343_1429</name>
</gene>
<dbReference type="InterPro" id="IPR001932">
    <property type="entry name" value="PPM-type_phosphatase-like_dom"/>
</dbReference>
<dbReference type="SMART" id="SM00331">
    <property type="entry name" value="PP2C_SIG"/>
    <property type="match status" value="1"/>
</dbReference>
<organism evidence="2 3">
    <name type="scientific">Klenkia marina</name>
    <dbReference type="NCBI Taxonomy" id="1960309"/>
    <lineage>
        <taxon>Bacteria</taxon>
        <taxon>Bacillati</taxon>
        <taxon>Actinomycetota</taxon>
        <taxon>Actinomycetes</taxon>
        <taxon>Geodermatophilales</taxon>
        <taxon>Geodermatophilaceae</taxon>
        <taxon>Klenkia</taxon>
    </lineage>
</organism>
<name>A0A1G4XTI3_9ACTN</name>